<dbReference type="EMBL" id="CAEZZU010000127">
    <property type="protein sequence ID" value="CAB4781668.1"/>
    <property type="molecule type" value="Genomic_DNA"/>
</dbReference>
<dbReference type="GO" id="GO:0005524">
    <property type="term" value="F:ATP binding"/>
    <property type="evidence" value="ECO:0007669"/>
    <property type="project" value="UniProtKB-KW"/>
</dbReference>
<dbReference type="Pfam" id="PF02223">
    <property type="entry name" value="Thymidylate_kin"/>
    <property type="match status" value="1"/>
</dbReference>
<dbReference type="GO" id="GO:0005829">
    <property type="term" value="C:cytosol"/>
    <property type="evidence" value="ECO:0007669"/>
    <property type="project" value="TreeGrafter"/>
</dbReference>
<dbReference type="EMBL" id="CAFBPF010000233">
    <property type="protein sequence ID" value="CAB5024881.1"/>
    <property type="molecule type" value="Genomic_DNA"/>
</dbReference>
<dbReference type="EC" id="2.7.4.9" evidence="2"/>
<evidence type="ECO:0000256" key="5">
    <source>
        <dbReference type="ARBA" id="ARBA00022741"/>
    </source>
</evidence>
<dbReference type="PROSITE" id="PS01331">
    <property type="entry name" value="THYMIDYLATE_KINASE"/>
    <property type="match status" value="1"/>
</dbReference>
<dbReference type="GO" id="GO:0006227">
    <property type="term" value="P:dUDP biosynthetic process"/>
    <property type="evidence" value="ECO:0007669"/>
    <property type="project" value="TreeGrafter"/>
</dbReference>
<evidence type="ECO:0000259" key="9">
    <source>
        <dbReference type="Pfam" id="PF02223"/>
    </source>
</evidence>
<dbReference type="InterPro" id="IPR018094">
    <property type="entry name" value="Thymidylate_kinase"/>
</dbReference>
<evidence type="ECO:0000313" key="10">
    <source>
        <dbReference type="EMBL" id="CAB4781668.1"/>
    </source>
</evidence>
<keyword evidence="5" id="KW-0547">Nucleotide-binding</keyword>
<keyword evidence="4" id="KW-0545">Nucleotide biosynthesis</keyword>
<dbReference type="Gene3D" id="3.40.50.300">
    <property type="entry name" value="P-loop containing nucleotide triphosphate hydrolases"/>
    <property type="match status" value="1"/>
</dbReference>
<dbReference type="GO" id="GO:0006235">
    <property type="term" value="P:dTTP biosynthetic process"/>
    <property type="evidence" value="ECO:0007669"/>
    <property type="project" value="TreeGrafter"/>
</dbReference>
<evidence type="ECO:0000256" key="4">
    <source>
        <dbReference type="ARBA" id="ARBA00022727"/>
    </source>
</evidence>
<dbReference type="InterPro" id="IPR039430">
    <property type="entry name" value="Thymidylate_kin-like_dom"/>
</dbReference>
<evidence type="ECO:0000256" key="6">
    <source>
        <dbReference type="ARBA" id="ARBA00022777"/>
    </source>
</evidence>
<dbReference type="EMBL" id="CAFBOR010000089">
    <property type="protein sequence ID" value="CAB4987277.1"/>
    <property type="molecule type" value="Genomic_DNA"/>
</dbReference>
<dbReference type="InterPro" id="IPR018095">
    <property type="entry name" value="Thymidylate_kin_CS"/>
</dbReference>
<evidence type="ECO:0000313" key="13">
    <source>
        <dbReference type="EMBL" id="CAB5024881.1"/>
    </source>
</evidence>
<dbReference type="AlphaFoldDB" id="A0A6J6WXS3"/>
<evidence type="ECO:0000256" key="2">
    <source>
        <dbReference type="ARBA" id="ARBA00012980"/>
    </source>
</evidence>
<protein>
    <recommendedName>
        <fullName evidence="2">dTMP kinase</fullName>
        <ecNumber evidence="2">2.7.4.9</ecNumber>
    </recommendedName>
</protein>
<comment type="similarity">
    <text evidence="1">Belongs to the thymidylate kinase family.</text>
</comment>
<evidence type="ECO:0000256" key="1">
    <source>
        <dbReference type="ARBA" id="ARBA00009776"/>
    </source>
</evidence>
<gene>
    <name evidence="10" type="ORF">UFOPK2925_00899</name>
    <name evidence="11" type="ORF">UFOPK2996_00204</name>
    <name evidence="12" type="ORF">UFOPK3974_00736</name>
    <name evidence="13" type="ORF">UFOPK4071_01442</name>
</gene>
<keyword evidence="3" id="KW-0808">Transferase</keyword>
<dbReference type="PANTHER" id="PTHR10344">
    <property type="entry name" value="THYMIDYLATE KINASE"/>
    <property type="match status" value="1"/>
</dbReference>
<dbReference type="CDD" id="cd01672">
    <property type="entry name" value="TMPK"/>
    <property type="match status" value="1"/>
</dbReference>
<dbReference type="GO" id="GO:0004798">
    <property type="term" value="F:dTMP kinase activity"/>
    <property type="evidence" value="ECO:0007669"/>
    <property type="project" value="UniProtKB-EC"/>
</dbReference>
<name>A0A6J6WXS3_9ZZZZ</name>
<reference evidence="11" key="1">
    <citation type="submission" date="2020-05" db="EMBL/GenBank/DDBJ databases">
        <authorList>
            <person name="Chiriac C."/>
            <person name="Salcher M."/>
            <person name="Ghai R."/>
            <person name="Kavagutti S V."/>
        </authorList>
    </citation>
    <scope>NUCLEOTIDE SEQUENCE</scope>
</reference>
<dbReference type="NCBIfam" id="TIGR00041">
    <property type="entry name" value="DTMP_kinase"/>
    <property type="match status" value="1"/>
</dbReference>
<dbReference type="PANTHER" id="PTHR10344:SF4">
    <property type="entry name" value="UMP-CMP KINASE 2, MITOCHONDRIAL"/>
    <property type="match status" value="1"/>
</dbReference>
<keyword evidence="6" id="KW-0418">Kinase</keyword>
<evidence type="ECO:0000256" key="8">
    <source>
        <dbReference type="ARBA" id="ARBA00048743"/>
    </source>
</evidence>
<comment type="catalytic activity">
    <reaction evidence="8">
        <text>dTMP + ATP = dTDP + ADP</text>
        <dbReference type="Rhea" id="RHEA:13517"/>
        <dbReference type="ChEBI" id="CHEBI:30616"/>
        <dbReference type="ChEBI" id="CHEBI:58369"/>
        <dbReference type="ChEBI" id="CHEBI:63528"/>
        <dbReference type="ChEBI" id="CHEBI:456216"/>
        <dbReference type="EC" id="2.7.4.9"/>
    </reaction>
</comment>
<feature type="domain" description="Thymidylate kinase-like" evidence="9">
    <location>
        <begin position="8"/>
        <end position="194"/>
    </location>
</feature>
<organism evidence="11">
    <name type="scientific">freshwater metagenome</name>
    <dbReference type="NCBI Taxonomy" id="449393"/>
    <lineage>
        <taxon>unclassified sequences</taxon>
        <taxon>metagenomes</taxon>
        <taxon>ecological metagenomes</taxon>
    </lineage>
</organism>
<dbReference type="FunFam" id="3.40.50.300:FF:000225">
    <property type="entry name" value="Thymidylate kinase"/>
    <property type="match status" value="1"/>
</dbReference>
<dbReference type="EMBL" id="CAFAAH010000012">
    <property type="protein sequence ID" value="CAB4787904.1"/>
    <property type="molecule type" value="Genomic_DNA"/>
</dbReference>
<proteinExistence type="inferred from homology"/>
<evidence type="ECO:0000256" key="3">
    <source>
        <dbReference type="ARBA" id="ARBA00022679"/>
    </source>
</evidence>
<keyword evidence="7" id="KW-0067">ATP-binding</keyword>
<evidence type="ECO:0000256" key="7">
    <source>
        <dbReference type="ARBA" id="ARBA00022840"/>
    </source>
</evidence>
<sequence>MSARFIVLEGADGVGKSTQSRLIADWIRSNNVEAIETREPGGTPYGVRIRAILLDQVAPLDARSEALLMAADRAHHLAELVRPALQRGAWVISDRHVPSSLVYQGVARGLGVDEVASINKWATSGTEPDLVVVLDLPDSEVDVRREARGGASDRLELEGDEFHASVRSAYRDLAAKRGWELVDASGEQAEVAERVIALVEARLGRPTSS</sequence>
<evidence type="ECO:0000313" key="12">
    <source>
        <dbReference type="EMBL" id="CAB4987277.1"/>
    </source>
</evidence>
<accession>A0A6J6WXS3</accession>
<dbReference type="InterPro" id="IPR027417">
    <property type="entry name" value="P-loop_NTPase"/>
</dbReference>
<evidence type="ECO:0000313" key="11">
    <source>
        <dbReference type="EMBL" id="CAB4787904.1"/>
    </source>
</evidence>
<dbReference type="SUPFAM" id="SSF52540">
    <property type="entry name" value="P-loop containing nucleoside triphosphate hydrolases"/>
    <property type="match status" value="1"/>
</dbReference>
<dbReference type="HAMAP" id="MF_00165">
    <property type="entry name" value="Thymidylate_kinase"/>
    <property type="match status" value="1"/>
</dbReference>
<dbReference type="GO" id="GO:0006233">
    <property type="term" value="P:dTDP biosynthetic process"/>
    <property type="evidence" value="ECO:0007669"/>
    <property type="project" value="InterPro"/>
</dbReference>